<keyword evidence="7 16" id="KW-0963">Cytoplasm</keyword>
<dbReference type="GO" id="GO:0004594">
    <property type="term" value="F:pantothenate kinase activity"/>
    <property type="evidence" value="ECO:0007669"/>
    <property type="project" value="UniProtKB-UniRule"/>
</dbReference>
<comment type="cofactor">
    <cofactor evidence="2">
        <name>K(+)</name>
        <dbReference type="ChEBI" id="CHEBI:29103"/>
    </cofactor>
</comment>
<dbReference type="PANTHER" id="PTHR34265">
    <property type="entry name" value="TYPE III PANTOTHENATE KINASE"/>
    <property type="match status" value="1"/>
</dbReference>
<feature type="binding site" evidence="16">
    <location>
        <begin position="7"/>
        <end position="14"/>
    </location>
    <ligand>
        <name>ATP</name>
        <dbReference type="ChEBI" id="CHEBI:30616"/>
    </ligand>
</feature>
<feature type="binding site" evidence="16">
    <location>
        <begin position="99"/>
        <end position="102"/>
    </location>
    <ligand>
        <name>substrate</name>
    </ligand>
</feature>
<evidence type="ECO:0000256" key="10">
    <source>
        <dbReference type="ARBA" id="ARBA00022777"/>
    </source>
</evidence>
<comment type="subunit">
    <text evidence="5 16">Homodimer.</text>
</comment>
<keyword evidence="18" id="KW-1185">Reference proteome</keyword>
<dbReference type="GO" id="GO:0005524">
    <property type="term" value="F:ATP binding"/>
    <property type="evidence" value="ECO:0007669"/>
    <property type="project" value="UniProtKB-UniRule"/>
</dbReference>
<organism evidence="17 18">
    <name type="scientific">Nitrincola lacisaponensis</name>
    <dbReference type="NCBI Taxonomy" id="267850"/>
    <lineage>
        <taxon>Bacteria</taxon>
        <taxon>Pseudomonadati</taxon>
        <taxon>Pseudomonadota</taxon>
        <taxon>Gammaproteobacteria</taxon>
        <taxon>Oceanospirillales</taxon>
        <taxon>Oceanospirillaceae</taxon>
        <taxon>Nitrincola</taxon>
    </lineage>
</organism>
<dbReference type="UniPathway" id="UPA00241">
    <property type="reaction ID" value="UER00352"/>
</dbReference>
<dbReference type="GO" id="GO:0015937">
    <property type="term" value="P:coenzyme A biosynthetic process"/>
    <property type="evidence" value="ECO:0007669"/>
    <property type="project" value="UniProtKB-UniRule"/>
</dbReference>
<name>A0A063Y7N1_9GAMM</name>
<dbReference type="RefSeq" id="WP_036543413.1">
    <property type="nucleotide sequence ID" value="NZ_JMSZ01000010.1"/>
</dbReference>
<dbReference type="SUPFAM" id="SSF53067">
    <property type="entry name" value="Actin-like ATPase domain"/>
    <property type="match status" value="2"/>
</dbReference>
<dbReference type="HAMAP" id="MF_01274">
    <property type="entry name" value="Pantothen_kinase_3"/>
    <property type="match status" value="1"/>
</dbReference>
<dbReference type="Pfam" id="PF03309">
    <property type="entry name" value="Pan_kinase"/>
    <property type="match status" value="1"/>
</dbReference>
<keyword evidence="13 16" id="KW-0173">Coenzyme A biosynthesis</keyword>
<accession>A0A063Y7N1</accession>
<keyword evidence="12 16" id="KW-0630">Potassium</keyword>
<evidence type="ECO:0000256" key="8">
    <source>
        <dbReference type="ARBA" id="ARBA00022679"/>
    </source>
</evidence>
<dbReference type="NCBIfam" id="TIGR00671">
    <property type="entry name" value="baf"/>
    <property type="match status" value="1"/>
</dbReference>
<comment type="pathway">
    <text evidence="4 16">Cofactor biosynthesis; coenzyme A biosynthesis; CoA from (R)-pantothenate: step 1/5.</text>
</comment>
<evidence type="ECO:0000256" key="11">
    <source>
        <dbReference type="ARBA" id="ARBA00022840"/>
    </source>
</evidence>
<evidence type="ECO:0000256" key="2">
    <source>
        <dbReference type="ARBA" id="ARBA00001958"/>
    </source>
</evidence>
<evidence type="ECO:0000256" key="13">
    <source>
        <dbReference type="ARBA" id="ARBA00022993"/>
    </source>
</evidence>
<evidence type="ECO:0000256" key="12">
    <source>
        <dbReference type="ARBA" id="ARBA00022958"/>
    </source>
</evidence>
<evidence type="ECO:0000256" key="16">
    <source>
        <dbReference type="HAMAP-Rule" id="MF_01274"/>
    </source>
</evidence>
<evidence type="ECO:0000256" key="5">
    <source>
        <dbReference type="ARBA" id="ARBA00011738"/>
    </source>
</evidence>
<gene>
    <name evidence="16" type="primary">coaX</name>
    <name evidence="17" type="ORF">ADINL_0430</name>
</gene>
<keyword evidence="10 16" id="KW-0418">Kinase</keyword>
<dbReference type="Proteomes" id="UP000027318">
    <property type="component" value="Unassembled WGS sequence"/>
</dbReference>
<dbReference type="CDD" id="cd24015">
    <property type="entry name" value="ASKHA_NBD_PanK-III"/>
    <property type="match status" value="1"/>
</dbReference>
<dbReference type="EC" id="2.7.1.33" evidence="6 16"/>
<sequence length="247" mass="27348">MVVLEIDAGNTFVKWRIRCQGRPQAVQRWLTQDVREGRVLLPEDWSGVQQVRWVSVAGDKVDHWLQTAFQALAVPVVRAVARDQQSGLKNAYQNPRQMGADRWLAMLAVWQQLQDAFCVIDVGSAVTVDLVDRQGWHLGGYILPGLRLLQQSLLGQTAGVRWQTTETGGSLVPGDSTAACVENGCRYQMAALLQYVEQDCRARNIRHIWLTGGDAPLVASWCPQAMLQETLVLDGLQGLEQDLCGAG</sequence>
<dbReference type="OrthoDB" id="9781305at2"/>
<feature type="binding site" evidence="16">
    <location>
        <position position="124"/>
    </location>
    <ligand>
        <name>ATP</name>
        <dbReference type="ChEBI" id="CHEBI:30616"/>
    </ligand>
</feature>
<reference evidence="17 18" key="1">
    <citation type="journal article" date="2005" name="Int. J. Syst. Evol. Microbiol.">
        <title>Nitrincola lacisaponensis gen. nov., sp. nov., a novel alkaliphilic bacterium isolated from an alkaline, saline lake.</title>
        <authorList>
            <person name="Dimitriu P.A."/>
            <person name="Shukla S.K."/>
            <person name="Conradt J."/>
            <person name="Marquez M.C."/>
            <person name="Ventosa A."/>
            <person name="Maglia A."/>
            <person name="Peyton B.M."/>
            <person name="Pinkart H.C."/>
            <person name="Mormile M.R."/>
        </authorList>
    </citation>
    <scope>NUCLEOTIDE SEQUENCE [LARGE SCALE GENOMIC DNA]</scope>
    <source>
        <strain evidence="17 18">4CA</strain>
    </source>
</reference>
<comment type="function">
    <text evidence="16">Catalyzes the phosphorylation of pantothenate (Pan), the first step in CoA biosynthesis.</text>
</comment>
<dbReference type="STRING" id="267850.ADINL_0430"/>
<evidence type="ECO:0000313" key="18">
    <source>
        <dbReference type="Proteomes" id="UP000027318"/>
    </source>
</evidence>
<proteinExistence type="inferred from homology"/>
<keyword evidence="11 16" id="KW-0067">ATP-binding</keyword>
<comment type="cofactor">
    <cofactor evidence="16">
        <name>NH4(+)</name>
        <dbReference type="ChEBI" id="CHEBI:28938"/>
    </cofactor>
    <cofactor evidence="16">
        <name>K(+)</name>
        <dbReference type="ChEBI" id="CHEBI:29103"/>
    </cofactor>
    <text evidence="16">A monovalent cation. Ammonium or potassium.</text>
</comment>
<feature type="active site" description="Proton acceptor" evidence="16">
    <location>
        <position position="101"/>
    </location>
</feature>
<evidence type="ECO:0000256" key="3">
    <source>
        <dbReference type="ARBA" id="ARBA00004496"/>
    </source>
</evidence>
<comment type="similarity">
    <text evidence="14 16">Belongs to the type III pantothenate kinase family.</text>
</comment>
<dbReference type="Gene3D" id="3.30.420.40">
    <property type="match status" value="2"/>
</dbReference>
<comment type="catalytic activity">
    <reaction evidence="1 16">
        <text>(R)-pantothenate + ATP = (R)-4'-phosphopantothenate + ADP + H(+)</text>
        <dbReference type="Rhea" id="RHEA:16373"/>
        <dbReference type="ChEBI" id="CHEBI:10986"/>
        <dbReference type="ChEBI" id="CHEBI:15378"/>
        <dbReference type="ChEBI" id="CHEBI:29032"/>
        <dbReference type="ChEBI" id="CHEBI:30616"/>
        <dbReference type="ChEBI" id="CHEBI:456216"/>
        <dbReference type="EC" id="2.7.1.33"/>
    </reaction>
</comment>
<dbReference type="InterPro" id="IPR043129">
    <property type="entry name" value="ATPase_NBD"/>
</dbReference>
<keyword evidence="9 16" id="KW-0547">Nucleotide-binding</keyword>
<evidence type="ECO:0000256" key="6">
    <source>
        <dbReference type="ARBA" id="ARBA00012102"/>
    </source>
</evidence>
<keyword evidence="16" id="KW-0479">Metal-binding</keyword>
<dbReference type="PATRIC" id="fig|267850.7.peg.427"/>
<evidence type="ECO:0000256" key="9">
    <source>
        <dbReference type="ARBA" id="ARBA00022741"/>
    </source>
</evidence>
<comment type="caution">
    <text evidence="17">The sequence shown here is derived from an EMBL/GenBank/DDBJ whole genome shotgun (WGS) entry which is preliminary data.</text>
</comment>
<evidence type="ECO:0000256" key="15">
    <source>
        <dbReference type="ARBA" id="ARBA00040883"/>
    </source>
</evidence>
<dbReference type="InterPro" id="IPR004619">
    <property type="entry name" value="Type_III_PanK"/>
</dbReference>
<dbReference type="GO" id="GO:0005737">
    <property type="term" value="C:cytoplasm"/>
    <property type="evidence" value="ECO:0007669"/>
    <property type="project" value="UniProtKB-SubCell"/>
</dbReference>
<keyword evidence="8 16" id="KW-0808">Transferase</keyword>
<dbReference type="EMBL" id="JMSZ01000010">
    <property type="protein sequence ID" value="KDE41125.1"/>
    <property type="molecule type" value="Genomic_DNA"/>
</dbReference>
<dbReference type="GO" id="GO:0046872">
    <property type="term" value="F:metal ion binding"/>
    <property type="evidence" value="ECO:0007669"/>
    <property type="project" value="UniProtKB-KW"/>
</dbReference>
<evidence type="ECO:0000256" key="7">
    <source>
        <dbReference type="ARBA" id="ARBA00022490"/>
    </source>
</evidence>
<feature type="binding site" evidence="16">
    <location>
        <position position="177"/>
    </location>
    <ligand>
        <name>substrate</name>
    </ligand>
</feature>
<feature type="binding site" evidence="16">
    <location>
        <position position="121"/>
    </location>
    <ligand>
        <name>K(+)</name>
        <dbReference type="ChEBI" id="CHEBI:29103"/>
    </ligand>
</feature>
<protein>
    <recommendedName>
        <fullName evidence="15 16">Type III pantothenate kinase</fullName>
        <ecNumber evidence="6 16">2.7.1.33</ecNumber>
    </recommendedName>
    <alternativeName>
        <fullName evidence="16">PanK-III</fullName>
    </alternativeName>
    <alternativeName>
        <fullName evidence="16">Pantothenic acid kinase</fullName>
    </alternativeName>
</protein>
<dbReference type="AlphaFoldDB" id="A0A063Y7N1"/>
<evidence type="ECO:0000256" key="4">
    <source>
        <dbReference type="ARBA" id="ARBA00005225"/>
    </source>
</evidence>
<feature type="binding site" evidence="16">
    <location>
        <position position="92"/>
    </location>
    <ligand>
        <name>substrate</name>
    </ligand>
</feature>
<evidence type="ECO:0000256" key="1">
    <source>
        <dbReference type="ARBA" id="ARBA00001206"/>
    </source>
</evidence>
<comment type="subcellular location">
    <subcellularLocation>
        <location evidence="3 16">Cytoplasm</location>
    </subcellularLocation>
</comment>
<dbReference type="PANTHER" id="PTHR34265:SF1">
    <property type="entry name" value="TYPE III PANTOTHENATE KINASE"/>
    <property type="match status" value="1"/>
</dbReference>
<evidence type="ECO:0000313" key="17">
    <source>
        <dbReference type="EMBL" id="KDE41125.1"/>
    </source>
</evidence>
<evidence type="ECO:0000256" key="14">
    <source>
        <dbReference type="ARBA" id="ARBA00038036"/>
    </source>
</evidence>